<dbReference type="EMBL" id="BPLR01021492">
    <property type="protein sequence ID" value="GIX90313.1"/>
    <property type="molecule type" value="Genomic_DNA"/>
</dbReference>
<reference evidence="1 2" key="1">
    <citation type="submission" date="2021-06" db="EMBL/GenBank/DDBJ databases">
        <title>Caerostris extrusa draft genome.</title>
        <authorList>
            <person name="Kono N."/>
            <person name="Arakawa K."/>
        </authorList>
    </citation>
    <scope>NUCLEOTIDE SEQUENCE [LARGE SCALE GENOMIC DNA]</scope>
</reference>
<accession>A0AAV4NZX6</accession>
<organism evidence="1 2">
    <name type="scientific">Caerostris extrusa</name>
    <name type="common">Bark spider</name>
    <name type="synonym">Caerostris bankana</name>
    <dbReference type="NCBI Taxonomy" id="172846"/>
    <lineage>
        <taxon>Eukaryota</taxon>
        <taxon>Metazoa</taxon>
        <taxon>Ecdysozoa</taxon>
        <taxon>Arthropoda</taxon>
        <taxon>Chelicerata</taxon>
        <taxon>Arachnida</taxon>
        <taxon>Araneae</taxon>
        <taxon>Araneomorphae</taxon>
        <taxon>Entelegynae</taxon>
        <taxon>Araneoidea</taxon>
        <taxon>Araneidae</taxon>
        <taxon>Caerostris</taxon>
    </lineage>
</organism>
<dbReference type="Proteomes" id="UP001054945">
    <property type="component" value="Unassembled WGS sequence"/>
</dbReference>
<proteinExistence type="predicted"/>
<gene>
    <name evidence="1" type="ORF">CEXT_750821</name>
</gene>
<keyword evidence="2" id="KW-1185">Reference proteome</keyword>
<dbReference type="AlphaFoldDB" id="A0AAV4NZX6"/>
<evidence type="ECO:0000313" key="2">
    <source>
        <dbReference type="Proteomes" id="UP001054945"/>
    </source>
</evidence>
<evidence type="ECO:0000313" key="1">
    <source>
        <dbReference type="EMBL" id="GIX90313.1"/>
    </source>
</evidence>
<protein>
    <submittedName>
        <fullName evidence="1">Uncharacterized protein</fullName>
    </submittedName>
</protein>
<sequence>MQIGISSVQPQRHTRDSAVANCPPFIWTTGDPLQKAPSTTEDPLETPLLRAVLLSSGHRDPYQKAPSQRIQPEPLISCQSANLHDNRLEITGCTLLLK</sequence>
<name>A0AAV4NZX6_CAEEX</name>
<comment type="caution">
    <text evidence="1">The sequence shown here is derived from an EMBL/GenBank/DDBJ whole genome shotgun (WGS) entry which is preliminary data.</text>
</comment>